<evidence type="ECO:0000313" key="1">
    <source>
        <dbReference type="EMBL" id="MQM11759.1"/>
    </source>
</evidence>
<reference evidence="1" key="1">
    <citation type="submission" date="2017-07" db="EMBL/GenBank/DDBJ databases">
        <title>Taro Niue Genome Assembly and Annotation.</title>
        <authorList>
            <person name="Atibalentja N."/>
            <person name="Keating K."/>
            <person name="Fields C.J."/>
        </authorList>
    </citation>
    <scope>NUCLEOTIDE SEQUENCE</scope>
    <source>
        <strain evidence="1">Niue_2</strain>
        <tissue evidence="1">Leaf</tissue>
    </source>
</reference>
<gene>
    <name evidence="1" type="ORF">Taro_044669</name>
</gene>
<evidence type="ECO:0000313" key="2">
    <source>
        <dbReference type="Proteomes" id="UP000652761"/>
    </source>
</evidence>
<organism evidence="1 2">
    <name type="scientific">Colocasia esculenta</name>
    <name type="common">Wild taro</name>
    <name type="synonym">Arum esculentum</name>
    <dbReference type="NCBI Taxonomy" id="4460"/>
    <lineage>
        <taxon>Eukaryota</taxon>
        <taxon>Viridiplantae</taxon>
        <taxon>Streptophyta</taxon>
        <taxon>Embryophyta</taxon>
        <taxon>Tracheophyta</taxon>
        <taxon>Spermatophyta</taxon>
        <taxon>Magnoliopsida</taxon>
        <taxon>Liliopsida</taxon>
        <taxon>Araceae</taxon>
        <taxon>Aroideae</taxon>
        <taxon>Colocasieae</taxon>
        <taxon>Colocasia</taxon>
    </lineage>
</organism>
<sequence>MLLVVSASVSSWFRNPVLGCRSMVAPACVAFRPRGVFGIWGPGVPAALAGKGLVIPIGPCLRGLPPYFLQLGARRRGSSVSDGLRRRLWRCVLSALVRVLGSVGGDVNFGVPGGGSGGFGHGGGAGVLVAERGSGMERGGGGQSDVKGPNGSGSSIACRDFLLSSLSV</sequence>
<dbReference type="Proteomes" id="UP000652761">
    <property type="component" value="Unassembled WGS sequence"/>
</dbReference>
<dbReference type="AlphaFoldDB" id="A0A843WPA5"/>
<accession>A0A843WPA5</accession>
<comment type="caution">
    <text evidence="1">The sequence shown here is derived from an EMBL/GenBank/DDBJ whole genome shotgun (WGS) entry which is preliminary data.</text>
</comment>
<proteinExistence type="predicted"/>
<dbReference type="EMBL" id="NMUH01005087">
    <property type="protein sequence ID" value="MQM11759.1"/>
    <property type="molecule type" value="Genomic_DNA"/>
</dbReference>
<protein>
    <submittedName>
        <fullName evidence="1">Uncharacterized protein</fullName>
    </submittedName>
</protein>
<keyword evidence="2" id="KW-1185">Reference proteome</keyword>
<name>A0A843WPA5_COLES</name>